<keyword evidence="2" id="KW-1185">Reference proteome</keyword>
<sequence>MKPTGLLCSGFVISLVASGARSTAPPVTVSLRTSWPSPPFLLELIETISIEEPDAFFPLLDIVTNSDALPGKENPSHETLQQLALQTALSAGYLSKPGALEAVQALLALHSAQPKIVAFYQHYLDKVRTQNVSAEAENCGSWVDWYGGVICDVDTLIRFTGAETQDHAAISFPEPVPRPEKLAFDHVYPSPDRHLVGTPRTAILYASLQSPNFRELHSHLLRLSSGPEPRLQYIFRPIPAKGPINDMSYLSGYGVTLDLKKTDYLVLDDRLGHRKSLSSDNVEEMHTNDEGAVPDRVLPLLEQYPLNPILGVEEHLTKDEIAQIGILATQLVSESDTPLETLRQLVQDFPRYAISLSRRIVPQSGLLQEIAINSRMIQPGINAVWLNGAQLSAEDINPHSLLRLVRKERDIMLSLTSLGLLPNEAFDLITHPSLGTSARDNGVVDGLFDASDRPEGGDLIFWWNDIEKDSRYARWQSSLFVLLRPLYPGQAPNVRLNMYNVVFVLDLARSSSLHFITNTLSMLIDRSYPVRFGIIPIIETEESVKMAKVFYYLVQNHGRQVTMRFFSSARQSNQWIGFTFKHCSKELVDNEETKQGGRAAAFDDVIGSASDELEVRFTKARKYAKRLDTTVASSPDGHIFINGKYYVADEGFLNSLQSAIGQALQYFRENVHSGVITDAHAVDIENHFYDLPTTMKRRNRHIVPVGSSSGVPMTSLPNVHRRAGLHAFPSLFIYPVSGQVPLSIYIIADLDAEDGLNILRAALTFSSSIFAQSRLTFLHNPAVQKSDLGPHTRVSSLLSHLLCKNLLSKVLPSELLRVIGLLGESRQGQPVLDFPSALNEVTGYITLANVDKDDYRQYLESSRLAAEEVGFPRGASGVIVNGRVRLTSLPVPKRDVLHWQIIGPIPSGEFTAEDYQTLQDYELAKRVRPILDALGDLVPSFPGHDRATAADLVSMVASVIFASPSEDSSHSVNNVPAPRNLNYKLMNSRYTAFTVGNNASALHHFAVILDPLSDQAQRYTSLFEWLSHIPTVTVEFHLQPPEYLELPLKRFYRYNLIPSLAFNASGHELHPQVIFRDLPVDPIYTLGLDEPSSWLVRPREAQYDLDNIQLSMLSGNEDHRSLEVIYELDYLIIGGHARETGTNAPPRGVQLQLTNGHGKTIDDTLVVENLGYLQFKAMPGVYRLEIREGHSREVFQLESAGNEGWQSPTVEEAGNGIAVTTFEGVTLYPRLSRLPGREHIDVLEVPEEEVSGGIHGIYSRISSILKSVGKAKSVMPTQRNAEINIFTVASGLLYERFASIMILSVLRNTRHTVKFWFIENFLSPSFLEFIPQFADEYGFQYELVTYKWPTWLRPQREKQRVIWAYKILFLDVLFPMDLDKVIFVDADQIIRTDLKELIDLDLHGAPYGYTPMGDDNKEMEGFRFWKTGYWAQSLRGRPYHISALYVVDLVRFRQMAAGDILRSHYQQLSADPNSLANLDQDLPNNLQGYVPIYSLHEDWLWCETWCSKERLYRAKTIDLCQNPLTKEPKLARARQIPEWEQYDSEIARFTRRLTKEGRIHASDAAADVNQLANAGSVQTPAEKQDTDGSKVESPVRDEL</sequence>
<name>A0ACC0UI72_9AGAM</name>
<accession>A0ACC0UI72</accession>
<reference evidence="1" key="1">
    <citation type="submission" date="2021-03" db="EMBL/GenBank/DDBJ databases">
        <title>Evolutionary priming and transition to the ectomycorrhizal habit in an iconic lineage of mushroom-forming fungi: is preadaptation a requirement?</title>
        <authorList>
            <consortium name="DOE Joint Genome Institute"/>
            <person name="Looney B.P."/>
            <person name="Miyauchi S."/>
            <person name="Morin E."/>
            <person name="Drula E."/>
            <person name="Courty P.E."/>
            <person name="Chicoki N."/>
            <person name="Fauchery L."/>
            <person name="Kohler A."/>
            <person name="Kuo A."/>
            <person name="LaButti K."/>
            <person name="Pangilinan J."/>
            <person name="Lipzen A."/>
            <person name="Riley R."/>
            <person name="Andreopoulos W."/>
            <person name="He G."/>
            <person name="Johnson J."/>
            <person name="Barry K.W."/>
            <person name="Grigoriev I.V."/>
            <person name="Nagy L."/>
            <person name="Hibbett D."/>
            <person name="Henrissat B."/>
            <person name="Matheny P.B."/>
            <person name="Labbe J."/>
            <person name="Martin A.F."/>
        </authorList>
    </citation>
    <scope>NUCLEOTIDE SEQUENCE</scope>
    <source>
        <strain evidence="1">BPL698</strain>
    </source>
</reference>
<evidence type="ECO:0000313" key="1">
    <source>
        <dbReference type="EMBL" id="KAI9511020.1"/>
    </source>
</evidence>
<organism evidence="1 2">
    <name type="scientific">Russula earlei</name>
    <dbReference type="NCBI Taxonomy" id="71964"/>
    <lineage>
        <taxon>Eukaryota</taxon>
        <taxon>Fungi</taxon>
        <taxon>Dikarya</taxon>
        <taxon>Basidiomycota</taxon>
        <taxon>Agaricomycotina</taxon>
        <taxon>Agaricomycetes</taxon>
        <taxon>Russulales</taxon>
        <taxon>Russulaceae</taxon>
        <taxon>Russula</taxon>
    </lineage>
</organism>
<comment type="caution">
    <text evidence="1">The sequence shown here is derived from an EMBL/GenBank/DDBJ whole genome shotgun (WGS) entry which is preliminary data.</text>
</comment>
<dbReference type="Proteomes" id="UP001207468">
    <property type="component" value="Unassembled WGS sequence"/>
</dbReference>
<protein>
    <submittedName>
        <fullName evidence="1">UDP-glucose:glycoprotein glucosyltransferase-domain-containing protein</fullName>
    </submittedName>
</protein>
<dbReference type="EMBL" id="JAGFNK010000028">
    <property type="protein sequence ID" value="KAI9511020.1"/>
    <property type="molecule type" value="Genomic_DNA"/>
</dbReference>
<evidence type="ECO:0000313" key="2">
    <source>
        <dbReference type="Proteomes" id="UP001207468"/>
    </source>
</evidence>
<proteinExistence type="predicted"/>
<gene>
    <name evidence="1" type="ORF">F5148DRAFT_1281191</name>
</gene>